<dbReference type="Gene3D" id="3.40.50.1980">
    <property type="entry name" value="Nitrogenase molybdenum iron protein domain"/>
    <property type="match status" value="2"/>
</dbReference>
<evidence type="ECO:0000313" key="4">
    <source>
        <dbReference type="Proteomes" id="UP000325684"/>
    </source>
</evidence>
<feature type="chain" id="PRO_5024317853" evidence="1">
    <location>
        <begin position="26"/>
        <end position="281"/>
    </location>
</feature>
<keyword evidence="4" id="KW-1185">Reference proteome</keyword>
<accession>A0A5N3PH78</accession>
<dbReference type="SUPFAM" id="SSF53807">
    <property type="entry name" value="Helical backbone' metal receptor"/>
    <property type="match status" value="1"/>
</dbReference>
<gene>
    <name evidence="3" type="ORF">FEZ63_03050</name>
</gene>
<dbReference type="InterPro" id="IPR002491">
    <property type="entry name" value="ABC_transptr_periplasmic_BD"/>
</dbReference>
<dbReference type="AlphaFoldDB" id="A0A5N3PH78"/>
<protein>
    <submittedName>
        <fullName evidence="3">ABC transporter substrate-binding protein</fullName>
    </submittedName>
</protein>
<name>A0A5N3PH78_9HYPH</name>
<dbReference type="RefSeq" id="WP_150942159.1">
    <property type="nucleotide sequence ID" value="NZ_VCMV01000003.1"/>
</dbReference>
<comment type="caution">
    <text evidence="3">The sequence shown here is derived from an EMBL/GenBank/DDBJ whole genome shotgun (WGS) entry which is preliminary data.</text>
</comment>
<feature type="domain" description="Fe/B12 periplasmic-binding" evidence="2">
    <location>
        <begin position="32"/>
        <end position="227"/>
    </location>
</feature>
<sequence length="281" mass="30109">MSVFRCLLFAFLVTCAMCAAGMAAAIERPSRVVSLNLCADQLLLRLADRDQIKSLSPLARDPAFSNLADEAKGLPANDGKGESILFSGADLVVTGTFGQQNRTALLKRQGFDVQPLEPWRSLAHGREQIRLIAARLGHPGRGETLIAEIDDALVRSENAVPTGRSILTYYRRGWVPASDSLVSEILRHMGFVPHQDALGVKRGGVVRLETIVSAPPDYLLLDDDAGRAIDNGSALLIHPALSDAVPPHRRLLVAGQLSICGGPATPALIDSLAAQARAKMR</sequence>
<feature type="signal peptide" evidence="1">
    <location>
        <begin position="1"/>
        <end position="25"/>
    </location>
</feature>
<evidence type="ECO:0000259" key="2">
    <source>
        <dbReference type="Pfam" id="PF01497"/>
    </source>
</evidence>
<dbReference type="Proteomes" id="UP000325684">
    <property type="component" value="Unassembled WGS sequence"/>
</dbReference>
<dbReference type="CDD" id="cd00636">
    <property type="entry name" value="TroA-like"/>
    <property type="match status" value="1"/>
</dbReference>
<organism evidence="3 4">
    <name type="scientific">Microvirga brassicacearum</name>
    <dbReference type="NCBI Taxonomy" id="2580413"/>
    <lineage>
        <taxon>Bacteria</taxon>
        <taxon>Pseudomonadati</taxon>
        <taxon>Pseudomonadota</taxon>
        <taxon>Alphaproteobacteria</taxon>
        <taxon>Hyphomicrobiales</taxon>
        <taxon>Methylobacteriaceae</taxon>
        <taxon>Microvirga</taxon>
    </lineage>
</organism>
<dbReference type="Pfam" id="PF01497">
    <property type="entry name" value="Peripla_BP_2"/>
    <property type="match status" value="1"/>
</dbReference>
<evidence type="ECO:0000313" key="3">
    <source>
        <dbReference type="EMBL" id="KAB0269102.1"/>
    </source>
</evidence>
<evidence type="ECO:0000256" key="1">
    <source>
        <dbReference type="SAM" id="SignalP"/>
    </source>
</evidence>
<proteinExistence type="predicted"/>
<keyword evidence="1" id="KW-0732">Signal</keyword>
<reference evidence="3 4" key="1">
    <citation type="journal article" date="2019" name="Microorganisms">
        <title>Genome Insights into the Novel Species Microvirga brassicacearum, a Rapeseed Endophyte with Biotechnological Potential.</title>
        <authorList>
            <person name="Jimenez-Gomez A."/>
            <person name="Saati-Santamaria Z."/>
            <person name="Igual J.M."/>
            <person name="Rivas R."/>
            <person name="Mateos P.F."/>
            <person name="Garcia-Fraile P."/>
        </authorList>
    </citation>
    <scope>NUCLEOTIDE SEQUENCE [LARGE SCALE GENOMIC DNA]</scope>
    <source>
        <strain evidence="3 4">CDVBN77</strain>
    </source>
</reference>
<dbReference type="EMBL" id="VCMV01000003">
    <property type="protein sequence ID" value="KAB0269102.1"/>
    <property type="molecule type" value="Genomic_DNA"/>
</dbReference>
<dbReference type="OrthoDB" id="1632039at2"/>